<dbReference type="AlphaFoldDB" id="A0A2K1DWI3"/>
<accession>A0A2K1DWI3</accession>
<reference evidence="2 3" key="1">
    <citation type="submission" date="2018-01" db="EMBL/GenBank/DDBJ databases">
        <title>The draft genome of Hanstruepera neustonica JCM19743.</title>
        <authorList>
            <person name="He R.-H."/>
            <person name="Du Z.-J."/>
        </authorList>
    </citation>
    <scope>NUCLEOTIDE SEQUENCE [LARGE SCALE GENOMIC DNA]</scope>
    <source>
        <strain evidence="2 3">JCM19743</strain>
    </source>
</reference>
<organism evidence="2 3">
    <name type="scientific">Hanstruepera neustonica</name>
    <dbReference type="NCBI Taxonomy" id="1445657"/>
    <lineage>
        <taxon>Bacteria</taxon>
        <taxon>Pseudomonadati</taxon>
        <taxon>Bacteroidota</taxon>
        <taxon>Flavobacteriia</taxon>
        <taxon>Flavobacteriales</taxon>
        <taxon>Flavobacteriaceae</taxon>
        <taxon>Hanstruepera</taxon>
    </lineage>
</organism>
<keyword evidence="1" id="KW-0175">Coiled coil</keyword>
<evidence type="ECO:0000313" key="3">
    <source>
        <dbReference type="Proteomes" id="UP000236641"/>
    </source>
</evidence>
<comment type="caution">
    <text evidence="2">The sequence shown here is derived from an EMBL/GenBank/DDBJ whole genome shotgun (WGS) entry which is preliminary data.</text>
</comment>
<evidence type="ECO:0000256" key="1">
    <source>
        <dbReference type="SAM" id="Coils"/>
    </source>
</evidence>
<feature type="coiled-coil region" evidence="1">
    <location>
        <begin position="299"/>
        <end position="347"/>
    </location>
</feature>
<sequence length="356" mass="41274">MILLTLPITNNMTKKIKLLFAICIFVCTSKSFSQSFSNASEYLDFVAAEQEEIQKRMWNYTKALAHSKSDRNINNKRKSLIKTTEEAIAKIEKADGYDGDDYKNKVLKHMRLNESLLKNDYAEIVDMKEVAEQSYDLMEAYILAQELADEKMKESQLEYETNFYAFAAKNNINIIESESDLGKKMEISNEVFQHYNKMYLIYFKVYINEVYLMDALNNQDVSAIQQNANALSQSAKEGLEILKTVETYKNDNSIVESTKSAFEFFIDEADNQVPKLVDFLILNGDFETIKTTLEKTPERKRTKEQVDTYNKKVKELNKGVKTYNNTNQELNKNRQIAINNLNTTNENFLARHIPKD</sequence>
<gene>
    <name evidence="2" type="ORF">C1T31_12495</name>
</gene>
<keyword evidence="3" id="KW-1185">Reference proteome</keyword>
<proteinExistence type="predicted"/>
<evidence type="ECO:0000313" key="2">
    <source>
        <dbReference type="EMBL" id="PNQ72359.1"/>
    </source>
</evidence>
<dbReference type="EMBL" id="POWF01000009">
    <property type="protein sequence ID" value="PNQ72359.1"/>
    <property type="molecule type" value="Genomic_DNA"/>
</dbReference>
<dbReference type="Proteomes" id="UP000236641">
    <property type="component" value="Unassembled WGS sequence"/>
</dbReference>
<protein>
    <submittedName>
        <fullName evidence="2">Uncharacterized protein</fullName>
    </submittedName>
</protein>
<name>A0A2K1DWI3_9FLAO</name>